<name>A0ABV9L2F4_9BACT</name>
<organism evidence="7 8">
    <name type="scientific">Dysgonomonas termitidis</name>
    <dbReference type="NCBI Taxonomy" id="1516126"/>
    <lineage>
        <taxon>Bacteria</taxon>
        <taxon>Pseudomonadati</taxon>
        <taxon>Bacteroidota</taxon>
        <taxon>Bacteroidia</taxon>
        <taxon>Bacteroidales</taxon>
        <taxon>Dysgonomonadaceae</taxon>
        <taxon>Dysgonomonas</taxon>
    </lineage>
</organism>
<dbReference type="PRINTS" id="PR00337">
    <property type="entry name" value="LEUILEVALBP"/>
</dbReference>
<dbReference type="RefSeq" id="WP_380001063.1">
    <property type="nucleotide sequence ID" value="NZ_JBHSGN010000148.1"/>
</dbReference>
<reference evidence="8" key="1">
    <citation type="journal article" date="2019" name="Int. J. Syst. Evol. Microbiol.">
        <title>The Global Catalogue of Microorganisms (GCM) 10K type strain sequencing project: providing services to taxonomists for standard genome sequencing and annotation.</title>
        <authorList>
            <consortium name="The Broad Institute Genomics Platform"/>
            <consortium name="The Broad Institute Genome Sequencing Center for Infectious Disease"/>
            <person name="Wu L."/>
            <person name="Ma J."/>
        </authorList>
    </citation>
    <scope>NUCLEOTIDE SEQUENCE [LARGE SCALE GENOMIC DNA]</scope>
    <source>
        <strain evidence="8">CCUG 66188</strain>
    </source>
</reference>
<comment type="similarity">
    <text evidence="1">Belongs to the leucine-binding protein family.</text>
</comment>
<dbReference type="Proteomes" id="UP001596023">
    <property type="component" value="Unassembled WGS sequence"/>
</dbReference>
<evidence type="ECO:0000256" key="3">
    <source>
        <dbReference type="ARBA" id="ARBA00022729"/>
    </source>
</evidence>
<proteinExistence type="inferred from homology"/>
<feature type="transmembrane region" description="Helical" evidence="5">
    <location>
        <begin position="5"/>
        <end position="23"/>
    </location>
</feature>
<feature type="domain" description="Leucine-binding protein" evidence="6">
    <location>
        <begin position="33"/>
        <end position="366"/>
    </location>
</feature>
<evidence type="ECO:0000256" key="5">
    <source>
        <dbReference type="SAM" id="Phobius"/>
    </source>
</evidence>
<gene>
    <name evidence="7" type="ORF">ACFO6W_23415</name>
</gene>
<dbReference type="PANTHER" id="PTHR30483:SF6">
    <property type="entry name" value="PERIPLASMIC BINDING PROTEIN OF ABC TRANSPORTER FOR NATURAL AMINO ACIDS"/>
    <property type="match status" value="1"/>
</dbReference>
<dbReference type="Pfam" id="PF13458">
    <property type="entry name" value="Peripla_BP_6"/>
    <property type="match status" value="1"/>
</dbReference>
<dbReference type="InterPro" id="IPR028082">
    <property type="entry name" value="Peripla_BP_I"/>
</dbReference>
<evidence type="ECO:0000256" key="2">
    <source>
        <dbReference type="ARBA" id="ARBA00022448"/>
    </source>
</evidence>
<keyword evidence="8" id="KW-1185">Reference proteome</keyword>
<keyword evidence="5" id="KW-1133">Transmembrane helix</keyword>
<dbReference type="InterPro" id="IPR028081">
    <property type="entry name" value="Leu-bd"/>
</dbReference>
<dbReference type="SUPFAM" id="SSF53822">
    <property type="entry name" value="Periplasmic binding protein-like I"/>
    <property type="match status" value="1"/>
</dbReference>
<comment type="caution">
    <text evidence="7">The sequence shown here is derived from an EMBL/GenBank/DDBJ whole genome shotgun (WGS) entry which is preliminary data.</text>
</comment>
<keyword evidence="4" id="KW-0029">Amino-acid transport</keyword>
<sequence>MKKKIFITIGVIAIIAIGVFVYLNKMNKEQEVIKIGAILPLSGDVAVYGKNTQKGIDLAVEEINKAGGINGNKIQIIYEDSKADSKTGVTAMYKLIENKVQAVIDNSVSSVALAIAPIGDKNKVVVLSTGSTNPKLSGISPYFFRIWNSDNLEGQLSANFAIDTLNLSRAAIIYVNNDYGNGLCKVFSDEFTNKGGKVLNKENYEQGANDFKSQLAKIKASNIDVLYIAGYSKENAIIIKQTRELKFNCQLIGTVTMEDKTIIDMAGKAAEGIIYPYPKDPDINNPTVASFRKNYKNYYHEDISITCDVGYDAVYLIAKAISLGNSTGEGIRKGLTEIKSYEGASGLIEFDRNGDVNKPMQFKKIANGNFVIIK</sequence>
<evidence type="ECO:0000256" key="1">
    <source>
        <dbReference type="ARBA" id="ARBA00010062"/>
    </source>
</evidence>
<keyword evidence="3" id="KW-0732">Signal</keyword>
<evidence type="ECO:0000256" key="4">
    <source>
        <dbReference type="ARBA" id="ARBA00022970"/>
    </source>
</evidence>
<dbReference type="CDD" id="cd19984">
    <property type="entry name" value="PBP1_ABC_ligand_binding-like"/>
    <property type="match status" value="1"/>
</dbReference>
<dbReference type="EMBL" id="JBHSGN010000148">
    <property type="protein sequence ID" value="MFC4676635.1"/>
    <property type="molecule type" value="Genomic_DNA"/>
</dbReference>
<dbReference type="InterPro" id="IPR051010">
    <property type="entry name" value="BCAA_transport"/>
</dbReference>
<accession>A0ABV9L2F4</accession>
<dbReference type="InterPro" id="IPR000709">
    <property type="entry name" value="Leu_Ile_Val-bd"/>
</dbReference>
<protein>
    <submittedName>
        <fullName evidence="7">ABC transporter substrate-binding protein</fullName>
    </submittedName>
</protein>
<evidence type="ECO:0000313" key="8">
    <source>
        <dbReference type="Proteomes" id="UP001596023"/>
    </source>
</evidence>
<dbReference type="PANTHER" id="PTHR30483">
    <property type="entry name" value="LEUCINE-SPECIFIC-BINDING PROTEIN"/>
    <property type="match status" value="1"/>
</dbReference>
<keyword evidence="2" id="KW-0813">Transport</keyword>
<keyword evidence="5" id="KW-0812">Transmembrane</keyword>
<dbReference type="Gene3D" id="3.40.50.2300">
    <property type="match status" value="2"/>
</dbReference>
<keyword evidence="5" id="KW-0472">Membrane</keyword>
<evidence type="ECO:0000313" key="7">
    <source>
        <dbReference type="EMBL" id="MFC4676635.1"/>
    </source>
</evidence>
<evidence type="ECO:0000259" key="6">
    <source>
        <dbReference type="Pfam" id="PF13458"/>
    </source>
</evidence>